<dbReference type="Gene3D" id="1.10.10.10">
    <property type="entry name" value="Winged helix-like DNA-binding domain superfamily/Winged helix DNA-binding domain"/>
    <property type="match status" value="1"/>
</dbReference>
<keyword evidence="4" id="KW-0804">Transcription</keyword>
<dbReference type="Pfam" id="PF00126">
    <property type="entry name" value="HTH_1"/>
    <property type="match status" value="1"/>
</dbReference>
<dbReference type="Proteomes" id="UP000632322">
    <property type="component" value="Unassembled WGS sequence"/>
</dbReference>
<evidence type="ECO:0000256" key="3">
    <source>
        <dbReference type="ARBA" id="ARBA00023125"/>
    </source>
</evidence>
<evidence type="ECO:0000313" key="8">
    <source>
        <dbReference type="Proteomes" id="UP000632322"/>
    </source>
</evidence>
<dbReference type="PROSITE" id="PS50931">
    <property type="entry name" value="HTH_LYSR"/>
    <property type="match status" value="1"/>
</dbReference>
<keyword evidence="8" id="KW-1185">Reference proteome</keyword>
<reference evidence="8" key="1">
    <citation type="journal article" date="2019" name="Int. J. Syst. Evol. Microbiol.">
        <title>The Global Catalogue of Microorganisms (GCM) 10K type strain sequencing project: providing services to taxonomists for standard genome sequencing and annotation.</title>
        <authorList>
            <consortium name="The Broad Institute Genomics Platform"/>
            <consortium name="The Broad Institute Genome Sequencing Center for Infectious Disease"/>
            <person name="Wu L."/>
            <person name="Ma J."/>
        </authorList>
    </citation>
    <scope>NUCLEOTIDE SEQUENCE [LARGE SCALE GENOMIC DNA]</scope>
    <source>
        <strain evidence="8">CGMCC 1.15472</strain>
    </source>
</reference>
<evidence type="ECO:0000256" key="5">
    <source>
        <dbReference type="SAM" id="MobiDB-lite"/>
    </source>
</evidence>
<dbReference type="PANTHER" id="PTHR30346:SF0">
    <property type="entry name" value="HCA OPERON TRANSCRIPTIONAL ACTIVATOR HCAR"/>
    <property type="match status" value="1"/>
</dbReference>
<evidence type="ECO:0000256" key="1">
    <source>
        <dbReference type="ARBA" id="ARBA00009437"/>
    </source>
</evidence>
<comment type="caution">
    <text evidence="7">The sequence shown here is derived from an EMBL/GenBank/DDBJ whole genome shotgun (WGS) entry which is preliminary data.</text>
</comment>
<keyword evidence="3" id="KW-0238">DNA-binding</keyword>
<evidence type="ECO:0000313" key="7">
    <source>
        <dbReference type="EMBL" id="GGC50397.1"/>
    </source>
</evidence>
<accession>A0ABQ1N1G4</accession>
<dbReference type="InterPro" id="IPR036388">
    <property type="entry name" value="WH-like_DNA-bd_sf"/>
</dbReference>
<evidence type="ECO:0000256" key="4">
    <source>
        <dbReference type="ARBA" id="ARBA00023163"/>
    </source>
</evidence>
<dbReference type="InterPro" id="IPR036390">
    <property type="entry name" value="WH_DNA-bd_sf"/>
</dbReference>
<comment type="similarity">
    <text evidence="1">Belongs to the LysR transcriptional regulatory family.</text>
</comment>
<gene>
    <name evidence="7" type="ORF">GCM10010974_35610</name>
</gene>
<protein>
    <submittedName>
        <fullName evidence="7">LysR family transcriptional regulator</fullName>
    </submittedName>
</protein>
<dbReference type="InterPro" id="IPR000847">
    <property type="entry name" value="LysR_HTH_N"/>
</dbReference>
<keyword evidence="2" id="KW-0805">Transcription regulation</keyword>
<feature type="domain" description="HTH lysR-type" evidence="6">
    <location>
        <begin position="1"/>
        <end position="59"/>
    </location>
</feature>
<feature type="region of interest" description="Disordered" evidence="5">
    <location>
        <begin position="293"/>
        <end position="331"/>
    </location>
</feature>
<proteinExistence type="inferred from homology"/>
<evidence type="ECO:0000259" key="6">
    <source>
        <dbReference type="PROSITE" id="PS50931"/>
    </source>
</evidence>
<dbReference type="EMBL" id="BMJG01000026">
    <property type="protein sequence ID" value="GGC50397.1"/>
    <property type="molecule type" value="Genomic_DNA"/>
</dbReference>
<dbReference type="PANTHER" id="PTHR30346">
    <property type="entry name" value="TRANSCRIPTIONAL DUAL REGULATOR HCAR-RELATED"/>
    <property type="match status" value="1"/>
</dbReference>
<dbReference type="RefSeq" id="WP_181272534.1">
    <property type="nucleotide sequence ID" value="NZ_BMJG01000026.1"/>
</dbReference>
<dbReference type="SUPFAM" id="SSF46785">
    <property type="entry name" value="Winged helix' DNA-binding domain"/>
    <property type="match status" value="1"/>
</dbReference>
<name>A0ABQ1N1G4_9MICO</name>
<evidence type="ECO:0000256" key="2">
    <source>
        <dbReference type="ARBA" id="ARBA00023015"/>
    </source>
</evidence>
<sequence>MDLVDACRTFTAVSELGSMTLGAAADGIPQPVASRRIAGLEKQLGARLLERTGRGVSLTPFGRDMLVPATRLVELADELLIGADRAKLRPISLAVPTSCSTRNLAVLAASMKDRGLRVDFRSSPPGRRSDDLAGRRVRASVQTVPADEGTWIVALGCAHRSPLTAPVRIADLRRSRARVPGDDLELAGRRLRVMSEDNVPHIRDRVRRSAETAGLLPYQVIVDTSDPDAVAAVLSDGDLLLCSEAEAAELDLPWAPLIDPTISRGYELAAAADEDIMLLADFTEEVADCLGGSVASEANRRPSRSGRRRSLSSGAASTPVPRTTRSRGEAP</sequence>
<feature type="compositionally biased region" description="Basic residues" evidence="5">
    <location>
        <begin position="301"/>
        <end position="310"/>
    </location>
</feature>
<organism evidence="7 8">
    <name type="scientific">Brevibacterium sediminis</name>
    <dbReference type="NCBI Taxonomy" id="1857024"/>
    <lineage>
        <taxon>Bacteria</taxon>
        <taxon>Bacillati</taxon>
        <taxon>Actinomycetota</taxon>
        <taxon>Actinomycetes</taxon>
        <taxon>Micrococcales</taxon>
        <taxon>Brevibacteriaceae</taxon>
        <taxon>Brevibacterium</taxon>
    </lineage>
</organism>